<dbReference type="Proteomes" id="UP001177744">
    <property type="component" value="Unassembled WGS sequence"/>
</dbReference>
<keyword evidence="3" id="KW-0479">Metal-binding</keyword>
<dbReference type="EMBL" id="JAULJE010000010">
    <property type="protein sequence ID" value="KAK1338029.1"/>
    <property type="molecule type" value="Genomic_DNA"/>
</dbReference>
<keyword evidence="11" id="KW-1185">Reference proteome</keyword>
<dbReference type="InterPro" id="IPR017850">
    <property type="entry name" value="Alkaline_phosphatase_core_sf"/>
</dbReference>
<keyword evidence="4" id="KW-0677">Repeat</keyword>
<proteinExistence type="predicted"/>
<dbReference type="FunFam" id="4.10.410.20:FF:000001">
    <property type="entry name" value="Ectonucleotide pyrophosphatase/phosphodiesterase family member 2"/>
    <property type="match status" value="1"/>
</dbReference>
<reference evidence="10" key="1">
    <citation type="submission" date="2023-06" db="EMBL/GenBank/DDBJ databases">
        <title>Reference genome for the Northern bat (Eptesicus nilssonii), a most northern bat species.</title>
        <authorList>
            <person name="Laine V.N."/>
            <person name="Pulliainen A.T."/>
            <person name="Lilley T.M."/>
        </authorList>
    </citation>
    <scope>NUCLEOTIDE SEQUENCE</scope>
    <source>
        <strain evidence="10">BLF_Eptnil</strain>
        <tissue evidence="10">Kidney</tissue>
    </source>
</reference>
<evidence type="ECO:0000256" key="8">
    <source>
        <dbReference type="SAM" id="MobiDB-lite"/>
    </source>
</evidence>
<feature type="domain" description="SMB" evidence="9">
    <location>
        <begin position="96"/>
        <end position="136"/>
    </location>
</feature>
<comment type="subcellular location">
    <subcellularLocation>
        <location evidence="1">Secreted</location>
    </subcellularLocation>
</comment>
<protein>
    <recommendedName>
        <fullName evidence="9">SMB domain-containing protein</fullName>
    </recommendedName>
</protein>
<dbReference type="PRINTS" id="PR00022">
    <property type="entry name" value="SOMATOMEDINB"/>
</dbReference>
<dbReference type="Gene3D" id="3.40.720.10">
    <property type="entry name" value="Alkaline Phosphatase, subunit A"/>
    <property type="match status" value="1"/>
</dbReference>
<feature type="compositionally biased region" description="Gly residues" evidence="8">
    <location>
        <begin position="1"/>
        <end position="13"/>
    </location>
</feature>
<dbReference type="InterPro" id="IPR001212">
    <property type="entry name" value="Somatomedin_B_dom"/>
</dbReference>
<evidence type="ECO:0000256" key="5">
    <source>
        <dbReference type="ARBA" id="ARBA00022801"/>
    </source>
</evidence>
<sequence>MDRDGYAGGGSRGEGGHGRREGPAGNGRDPSHGHGADAPGDPQTAASLLAPMDLGEEPLEKAARARPVKDPNTYKVLSLMLLLLIAFCPFPSLELRVKSCKGRCFERTFGNCRCDVACVELGNCCLDYQETCIEPEHIWTCSKFRCGEKRLSRSLCSCSDDCQEHGDCCINYSPVCRGEKSWVEETCESINEPQCPSGFETPPTLLFSLDGFRAEYLHTWVDFFLLLAD</sequence>
<dbReference type="GO" id="GO:0030247">
    <property type="term" value="F:polysaccharide binding"/>
    <property type="evidence" value="ECO:0007669"/>
    <property type="project" value="InterPro"/>
</dbReference>
<keyword evidence="5" id="KW-0378">Hydrolase</keyword>
<comment type="caution">
    <text evidence="10">The sequence shown here is derived from an EMBL/GenBank/DDBJ whole genome shotgun (WGS) entry which is preliminary data.</text>
</comment>
<keyword evidence="6" id="KW-1015">Disulfide bond</keyword>
<evidence type="ECO:0000256" key="2">
    <source>
        <dbReference type="ARBA" id="ARBA00022525"/>
    </source>
</evidence>
<evidence type="ECO:0000256" key="4">
    <source>
        <dbReference type="ARBA" id="ARBA00022737"/>
    </source>
</evidence>
<feature type="region of interest" description="Disordered" evidence="8">
    <location>
        <begin position="1"/>
        <end position="46"/>
    </location>
</feature>
<gene>
    <name evidence="10" type="ORF">QTO34_001136</name>
</gene>
<dbReference type="GO" id="GO:0005044">
    <property type="term" value="F:scavenger receptor activity"/>
    <property type="evidence" value="ECO:0007669"/>
    <property type="project" value="InterPro"/>
</dbReference>
<dbReference type="GO" id="GO:0016787">
    <property type="term" value="F:hydrolase activity"/>
    <property type="evidence" value="ECO:0007669"/>
    <property type="project" value="UniProtKB-KW"/>
</dbReference>
<accession>A0AA40HVA1</accession>
<evidence type="ECO:0000313" key="11">
    <source>
        <dbReference type="Proteomes" id="UP001177744"/>
    </source>
</evidence>
<organism evidence="10 11">
    <name type="scientific">Cnephaeus nilssonii</name>
    <name type="common">Northern bat</name>
    <name type="synonym">Eptesicus nilssonii</name>
    <dbReference type="NCBI Taxonomy" id="3371016"/>
    <lineage>
        <taxon>Eukaryota</taxon>
        <taxon>Metazoa</taxon>
        <taxon>Chordata</taxon>
        <taxon>Craniata</taxon>
        <taxon>Vertebrata</taxon>
        <taxon>Euteleostomi</taxon>
        <taxon>Mammalia</taxon>
        <taxon>Eutheria</taxon>
        <taxon>Laurasiatheria</taxon>
        <taxon>Chiroptera</taxon>
        <taxon>Yangochiroptera</taxon>
        <taxon>Vespertilionidae</taxon>
        <taxon>Cnephaeus</taxon>
    </lineage>
</organism>
<dbReference type="Gene3D" id="4.10.410.20">
    <property type="match status" value="2"/>
</dbReference>
<dbReference type="InterPro" id="IPR020436">
    <property type="entry name" value="SMB_chordata"/>
</dbReference>
<dbReference type="SUPFAM" id="SSF90188">
    <property type="entry name" value="Somatomedin B domain"/>
    <property type="match status" value="2"/>
</dbReference>
<dbReference type="PROSITE" id="PS50958">
    <property type="entry name" value="SMB_2"/>
    <property type="match status" value="2"/>
</dbReference>
<dbReference type="PROSITE" id="PS00524">
    <property type="entry name" value="SMB_1"/>
    <property type="match status" value="2"/>
</dbReference>
<evidence type="ECO:0000256" key="3">
    <source>
        <dbReference type="ARBA" id="ARBA00022723"/>
    </source>
</evidence>
<dbReference type="AlphaFoldDB" id="A0AA40HVA1"/>
<keyword evidence="7" id="KW-0325">Glycoprotein</keyword>
<dbReference type="GO" id="GO:0006955">
    <property type="term" value="P:immune response"/>
    <property type="evidence" value="ECO:0007669"/>
    <property type="project" value="InterPro"/>
</dbReference>
<evidence type="ECO:0000256" key="6">
    <source>
        <dbReference type="ARBA" id="ARBA00023157"/>
    </source>
</evidence>
<keyword evidence="2" id="KW-0964">Secreted</keyword>
<dbReference type="SMART" id="SM00201">
    <property type="entry name" value="SO"/>
    <property type="match status" value="2"/>
</dbReference>
<evidence type="ECO:0000256" key="7">
    <source>
        <dbReference type="ARBA" id="ARBA00023180"/>
    </source>
</evidence>
<evidence type="ECO:0000256" key="1">
    <source>
        <dbReference type="ARBA" id="ARBA00004613"/>
    </source>
</evidence>
<dbReference type="Pfam" id="PF01033">
    <property type="entry name" value="Somatomedin_B"/>
    <property type="match status" value="2"/>
</dbReference>
<feature type="domain" description="SMB" evidence="9">
    <location>
        <begin position="137"/>
        <end position="181"/>
    </location>
</feature>
<evidence type="ECO:0000313" key="10">
    <source>
        <dbReference type="EMBL" id="KAK1338029.1"/>
    </source>
</evidence>
<evidence type="ECO:0000259" key="9">
    <source>
        <dbReference type="PROSITE" id="PS50958"/>
    </source>
</evidence>
<dbReference type="InterPro" id="IPR036024">
    <property type="entry name" value="Somatomedin_B-like_dom_sf"/>
</dbReference>
<dbReference type="GO" id="GO:0005576">
    <property type="term" value="C:extracellular region"/>
    <property type="evidence" value="ECO:0007669"/>
    <property type="project" value="UniProtKB-SubCell"/>
</dbReference>
<dbReference type="FunFam" id="4.10.410.20:FF:000003">
    <property type="entry name" value="Ectonucleotide pyrophosphatase/phosphodiesterase family member 1"/>
    <property type="match status" value="1"/>
</dbReference>
<name>A0AA40HVA1_CNENI</name>
<dbReference type="GO" id="GO:0046872">
    <property type="term" value="F:metal ion binding"/>
    <property type="evidence" value="ECO:0007669"/>
    <property type="project" value="UniProtKB-KW"/>
</dbReference>